<dbReference type="Gene3D" id="1.20.1070.10">
    <property type="entry name" value="Rhodopsin 7-helix transmembrane proteins"/>
    <property type="match status" value="1"/>
</dbReference>
<dbReference type="PROSITE" id="PS50262">
    <property type="entry name" value="G_PROTEIN_RECEP_F1_2"/>
    <property type="match status" value="1"/>
</dbReference>
<dbReference type="GO" id="GO:0005886">
    <property type="term" value="C:plasma membrane"/>
    <property type="evidence" value="ECO:0007669"/>
    <property type="project" value="UniProtKB-SubCell"/>
</dbReference>
<keyword evidence="5 14" id="KW-0552">Olfaction</keyword>
<dbReference type="PANTHER" id="PTHR26451">
    <property type="entry name" value="G_PROTEIN_RECEP_F1_2 DOMAIN-CONTAINING PROTEIN"/>
    <property type="match status" value="1"/>
</dbReference>
<keyword evidence="11" id="KW-0325">Glycoprotein</keyword>
<evidence type="ECO:0000256" key="3">
    <source>
        <dbReference type="ARBA" id="ARBA00022606"/>
    </source>
</evidence>
<dbReference type="PRINTS" id="PR00245">
    <property type="entry name" value="OLFACTORYR"/>
</dbReference>
<organism evidence="16 17">
    <name type="scientific">Acipenser ruthenus</name>
    <name type="common">Sterlet sturgeon</name>
    <dbReference type="NCBI Taxonomy" id="7906"/>
    <lineage>
        <taxon>Eukaryota</taxon>
        <taxon>Metazoa</taxon>
        <taxon>Chordata</taxon>
        <taxon>Craniata</taxon>
        <taxon>Vertebrata</taxon>
        <taxon>Euteleostomi</taxon>
        <taxon>Actinopterygii</taxon>
        <taxon>Chondrostei</taxon>
        <taxon>Acipenseriformes</taxon>
        <taxon>Acipenseridae</taxon>
        <taxon>Acipenser</taxon>
    </lineage>
</organism>
<dbReference type="FunFam" id="1.20.1070.10:FF:000024">
    <property type="entry name" value="Olfactory receptor"/>
    <property type="match status" value="1"/>
</dbReference>
<evidence type="ECO:0000256" key="7">
    <source>
        <dbReference type="ARBA" id="ARBA00023040"/>
    </source>
</evidence>
<evidence type="ECO:0000259" key="15">
    <source>
        <dbReference type="PROSITE" id="PS50262"/>
    </source>
</evidence>
<evidence type="ECO:0000313" key="16">
    <source>
        <dbReference type="EMBL" id="RXM91826.1"/>
    </source>
</evidence>
<feature type="transmembrane region" description="Helical" evidence="14">
    <location>
        <begin position="20"/>
        <end position="46"/>
    </location>
</feature>
<dbReference type="InterPro" id="IPR017452">
    <property type="entry name" value="GPCR_Rhodpsn_7TM"/>
</dbReference>
<keyword evidence="8 14" id="KW-0472">Membrane</keyword>
<evidence type="ECO:0000256" key="5">
    <source>
        <dbReference type="ARBA" id="ARBA00022725"/>
    </source>
</evidence>
<dbReference type="InterPro" id="IPR000725">
    <property type="entry name" value="Olfact_rcpt"/>
</dbReference>
<comment type="subcellular location">
    <subcellularLocation>
        <location evidence="1 14">Cell membrane</location>
        <topology evidence="1 14">Multi-pass membrane protein</topology>
    </subcellularLocation>
</comment>
<evidence type="ECO:0000256" key="12">
    <source>
        <dbReference type="ARBA" id="ARBA00023224"/>
    </source>
</evidence>
<keyword evidence="3 14" id="KW-0716">Sensory transduction</keyword>
<feature type="transmembrane region" description="Helical" evidence="14">
    <location>
        <begin position="194"/>
        <end position="216"/>
    </location>
</feature>
<keyword evidence="4 13" id="KW-0812">Transmembrane</keyword>
<dbReference type="PRINTS" id="PR00237">
    <property type="entry name" value="GPCRRHODOPSN"/>
</dbReference>
<dbReference type="Pfam" id="PF13853">
    <property type="entry name" value="7tm_4"/>
    <property type="match status" value="1"/>
</dbReference>
<name>A0A444UUI3_ACIRT</name>
<feature type="transmembrane region" description="Helical" evidence="14">
    <location>
        <begin position="58"/>
        <end position="76"/>
    </location>
</feature>
<evidence type="ECO:0000313" key="17">
    <source>
        <dbReference type="Proteomes" id="UP000289886"/>
    </source>
</evidence>
<dbReference type="PROSITE" id="PS00237">
    <property type="entry name" value="G_PROTEIN_RECEP_F1_1"/>
    <property type="match status" value="1"/>
</dbReference>
<dbReference type="GO" id="GO:0005549">
    <property type="term" value="F:odorant binding"/>
    <property type="evidence" value="ECO:0007669"/>
    <property type="project" value="TreeGrafter"/>
</dbReference>
<feature type="domain" description="G-protein coupled receptors family 1 profile" evidence="15">
    <location>
        <begin position="39"/>
        <end position="289"/>
    </location>
</feature>
<keyword evidence="12 13" id="KW-0807">Transducer</keyword>
<comment type="caution">
    <text evidence="16">The sequence shown here is derived from an EMBL/GenBank/DDBJ whole genome shotgun (WGS) entry which is preliminary data.</text>
</comment>
<evidence type="ECO:0000256" key="4">
    <source>
        <dbReference type="ARBA" id="ARBA00022692"/>
    </source>
</evidence>
<comment type="similarity">
    <text evidence="13">Belongs to the G-protein coupled receptor 1 family.</text>
</comment>
<gene>
    <name evidence="16" type="ORF">EOD39_20776</name>
</gene>
<evidence type="ECO:0000256" key="2">
    <source>
        <dbReference type="ARBA" id="ARBA00022475"/>
    </source>
</evidence>
<evidence type="ECO:0000256" key="8">
    <source>
        <dbReference type="ARBA" id="ARBA00023136"/>
    </source>
</evidence>
<dbReference type="GO" id="GO:0004984">
    <property type="term" value="F:olfactory receptor activity"/>
    <property type="evidence" value="ECO:0007669"/>
    <property type="project" value="InterPro"/>
</dbReference>
<evidence type="ECO:0000256" key="1">
    <source>
        <dbReference type="ARBA" id="ARBA00004651"/>
    </source>
</evidence>
<protein>
    <recommendedName>
        <fullName evidence="14">Olfactory receptor</fullName>
    </recommendedName>
</protein>
<feature type="transmembrane region" description="Helical" evidence="14">
    <location>
        <begin position="139"/>
        <end position="160"/>
    </location>
</feature>
<dbReference type="SUPFAM" id="SSF81321">
    <property type="entry name" value="Family A G protein-coupled receptor-like"/>
    <property type="match status" value="1"/>
</dbReference>
<evidence type="ECO:0000256" key="6">
    <source>
        <dbReference type="ARBA" id="ARBA00022989"/>
    </source>
</evidence>
<evidence type="ECO:0000256" key="10">
    <source>
        <dbReference type="ARBA" id="ARBA00023170"/>
    </source>
</evidence>
<dbReference type="PANTHER" id="PTHR26451:SF345">
    <property type="entry name" value="OLFACTORY RECEPTOR"/>
    <property type="match status" value="1"/>
</dbReference>
<keyword evidence="10 13" id="KW-0675">Receptor</keyword>
<feature type="transmembrane region" description="Helical" evidence="14">
    <location>
        <begin position="96"/>
        <end position="118"/>
    </location>
</feature>
<dbReference type="InterPro" id="IPR052921">
    <property type="entry name" value="GPCR1_Superfamily_Member"/>
</dbReference>
<evidence type="ECO:0000256" key="9">
    <source>
        <dbReference type="ARBA" id="ARBA00023157"/>
    </source>
</evidence>
<keyword evidence="6 14" id="KW-1133">Transmembrane helix</keyword>
<dbReference type="InterPro" id="IPR000276">
    <property type="entry name" value="GPCR_Rhodpsn"/>
</dbReference>
<keyword evidence="17" id="KW-1185">Reference proteome</keyword>
<keyword evidence="2 14" id="KW-1003">Cell membrane</keyword>
<keyword evidence="9" id="KW-1015">Disulfide bond</keyword>
<evidence type="ECO:0000256" key="11">
    <source>
        <dbReference type="ARBA" id="ARBA00023180"/>
    </source>
</evidence>
<dbReference type="AlphaFoldDB" id="A0A444UUI3"/>
<evidence type="ECO:0000256" key="14">
    <source>
        <dbReference type="RuleBase" id="RU363047"/>
    </source>
</evidence>
<dbReference type="Proteomes" id="UP000289886">
    <property type="component" value="Unassembled WGS sequence"/>
</dbReference>
<sequence>MENSSYITTFLFTVYGEIGYLRYLYFTAALLAYLVILFVNIVLITVIIRERSLHEPMYIFVCNLALNGLYGSSAFYPILMHSLLSDTPAISRIGCLFQIFCIHTYGCFEFSILSVMAYDRYVSICNPLRYSSMMSPRKVAGLIAFVYLYPICIFIIHISLTIRLPLCGSVIEKLYCDNWSVVRLSCVDISVNNVFGLCMIMLLSVPQIIVVVYSYIKIITVCLKASKEARGKAVQTCVPHLVTLTNYYIAAFFEVIHQRFNTQNLPLVLRIIMSIDFLLLPPLLNPIIYGVKTQAIRKRVIQMFKSSKTNSISGAQKKMVSVLQ</sequence>
<accession>A0A444UUI3</accession>
<feature type="transmembrane region" description="Helical" evidence="14">
    <location>
        <begin position="268"/>
        <end position="289"/>
    </location>
</feature>
<reference evidence="16 17" key="1">
    <citation type="submission" date="2019-01" db="EMBL/GenBank/DDBJ databases">
        <title>Draft Genome and Complete Hox-Cluster Characterization of the Sterlet Sturgeon (Acipenser ruthenus).</title>
        <authorList>
            <person name="Wei Q."/>
        </authorList>
    </citation>
    <scope>NUCLEOTIDE SEQUENCE [LARGE SCALE GENOMIC DNA]</scope>
    <source>
        <strain evidence="16">WHYD16114868_AA</strain>
        <tissue evidence="16">Blood</tissue>
    </source>
</reference>
<keyword evidence="7 13" id="KW-0297">G-protein coupled receptor</keyword>
<dbReference type="EMBL" id="SCEB01007653">
    <property type="protein sequence ID" value="RXM91826.1"/>
    <property type="molecule type" value="Genomic_DNA"/>
</dbReference>
<proteinExistence type="inferred from homology"/>
<dbReference type="GO" id="GO:0004930">
    <property type="term" value="F:G protein-coupled receptor activity"/>
    <property type="evidence" value="ECO:0007669"/>
    <property type="project" value="UniProtKB-KW"/>
</dbReference>
<evidence type="ECO:0000256" key="13">
    <source>
        <dbReference type="RuleBase" id="RU000688"/>
    </source>
</evidence>
<feature type="transmembrane region" description="Helical" evidence="14">
    <location>
        <begin position="237"/>
        <end position="256"/>
    </location>
</feature>